<feature type="transmembrane region" description="Helical" evidence="7">
    <location>
        <begin position="265"/>
        <end position="285"/>
    </location>
</feature>
<gene>
    <name evidence="9" type="ORF">MSZNOR_5007</name>
</gene>
<keyword evidence="4 7" id="KW-0812">Transmembrane</keyword>
<evidence type="ECO:0000256" key="3">
    <source>
        <dbReference type="ARBA" id="ARBA00022475"/>
    </source>
</evidence>
<accession>A0ABN8XAT6</accession>
<dbReference type="PANTHER" id="PTHR30193:SF37">
    <property type="entry name" value="INNER MEMBRANE ABC TRANSPORTER PERMEASE PROTEIN YCJO"/>
    <property type="match status" value="1"/>
</dbReference>
<evidence type="ECO:0000256" key="4">
    <source>
        <dbReference type="ARBA" id="ARBA00022692"/>
    </source>
</evidence>
<feature type="transmembrane region" description="Helical" evidence="7">
    <location>
        <begin position="111"/>
        <end position="131"/>
    </location>
</feature>
<dbReference type="InterPro" id="IPR000515">
    <property type="entry name" value="MetI-like"/>
</dbReference>
<proteinExistence type="inferred from homology"/>
<keyword evidence="9" id="KW-0762">Sugar transport</keyword>
<dbReference type="SUPFAM" id="SSF161098">
    <property type="entry name" value="MetI-like"/>
    <property type="match status" value="1"/>
</dbReference>
<comment type="similarity">
    <text evidence="7">Belongs to the binding-protein-dependent transport system permease family.</text>
</comment>
<feature type="transmembrane region" description="Helical" evidence="7">
    <location>
        <begin position="213"/>
        <end position="234"/>
    </location>
</feature>
<dbReference type="PROSITE" id="PS50928">
    <property type="entry name" value="ABC_TM1"/>
    <property type="match status" value="1"/>
</dbReference>
<feature type="transmembrane region" description="Helical" evidence="7">
    <location>
        <begin position="12"/>
        <end position="36"/>
    </location>
</feature>
<evidence type="ECO:0000256" key="1">
    <source>
        <dbReference type="ARBA" id="ARBA00004651"/>
    </source>
</evidence>
<evidence type="ECO:0000256" key="5">
    <source>
        <dbReference type="ARBA" id="ARBA00022989"/>
    </source>
</evidence>
<dbReference type="Pfam" id="PF00528">
    <property type="entry name" value="BPD_transp_1"/>
    <property type="match status" value="1"/>
</dbReference>
<dbReference type="SUPFAM" id="SSF160964">
    <property type="entry name" value="MalF N-terminal region-like"/>
    <property type="match status" value="1"/>
</dbReference>
<protein>
    <submittedName>
        <fullName evidence="9">Multiple sugar transport system permease protein</fullName>
    </submittedName>
</protein>
<evidence type="ECO:0000313" key="10">
    <source>
        <dbReference type="Proteomes" id="UP001162030"/>
    </source>
</evidence>
<evidence type="ECO:0000313" key="9">
    <source>
        <dbReference type="EMBL" id="CAI8976202.1"/>
    </source>
</evidence>
<comment type="subcellular location">
    <subcellularLocation>
        <location evidence="1 7">Cell membrane</location>
        <topology evidence="1 7">Multi-pass membrane protein</topology>
    </subcellularLocation>
</comment>
<keyword evidence="5 7" id="KW-1133">Transmembrane helix</keyword>
<evidence type="ECO:0000256" key="2">
    <source>
        <dbReference type="ARBA" id="ARBA00022448"/>
    </source>
</evidence>
<evidence type="ECO:0000259" key="8">
    <source>
        <dbReference type="PROSITE" id="PS50928"/>
    </source>
</evidence>
<keyword evidence="6 7" id="KW-0472">Membrane</keyword>
<feature type="transmembrane region" description="Helical" evidence="7">
    <location>
        <begin position="77"/>
        <end position="99"/>
    </location>
</feature>
<feature type="domain" description="ABC transmembrane type-1" evidence="8">
    <location>
        <begin position="73"/>
        <end position="286"/>
    </location>
</feature>
<organism evidence="9 10">
    <name type="scientific">Methylocaldum szegediense</name>
    <dbReference type="NCBI Taxonomy" id="73780"/>
    <lineage>
        <taxon>Bacteria</taxon>
        <taxon>Pseudomonadati</taxon>
        <taxon>Pseudomonadota</taxon>
        <taxon>Gammaproteobacteria</taxon>
        <taxon>Methylococcales</taxon>
        <taxon>Methylococcaceae</taxon>
        <taxon>Methylocaldum</taxon>
    </lineage>
</organism>
<sequence>MKIALSQVNPAFWFLSPALTLIAVFFFLPVAASLLLSFTDFDIYALGDRERLRFVALDNYLRLLRDPLFWNALKNTLYFVLVGGPLSVAVSLGAALLVNHRLVRFKGLFRSLLFLPVVTTLVAIAVVWRYLYHPRYGFPNYVLGLLGVGPIDWLGDPDWAMPAIILMATWKNFGFNMIIFIAGLQSIPARLYEAAVIDGANTWHQFRHITLPMLGPTFVFVTVITMIGYFQLFAEPYVMTRGGPANSTLSVALLMFQEGFRWWNLGYAAAIAFTLFLIVLAGTLLQLKLRRKEV</sequence>
<dbReference type="Gene3D" id="1.10.3720.10">
    <property type="entry name" value="MetI-like"/>
    <property type="match status" value="1"/>
</dbReference>
<dbReference type="CDD" id="cd06261">
    <property type="entry name" value="TM_PBP2"/>
    <property type="match status" value="1"/>
</dbReference>
<dbReference type="InterPro" id="IPR051393">
    <property type="entry name" value="ABC_transporter_permease"/>
</dbReference>
<dbReference type="InterPro" id="IPR035906">
    <property type="entry name" value="MetI-like_sf"/>
</dbReference>
<reference evidence="9 10" key="1">
    <citation type="submission" date="2023-03" db="EMBL/GenBank/DDBJ databases">
        <authorList>
            <person name="Pearce D."/>
        </authorList>
    </citation>
    <scope>NUCLEOTIDE SEQUENCE [LARGE SCALE GENOMIC DNA]</scope>
    <source>
        <strain evidence="9">Msz</strain>
    </source>
</reference>
<feature type="transmembrane region" description="Helical" evidence="7">
    <location>
        <begin position="159"/>
        <end position="182"/>
    </location>
</feature>
<keyword evidence="2 7" id="KW-0813">Transport</keyword>
<keyword evidence="10" id="KW-1185">Reference proteome</keyword>
<dbReference type="Proteomes" id="UP001162030">
    <property type="component" value="Chromosome"/>
</dbReference>
<keyword evidence="3" id="KW-1003">Cell membrane</keyword>
<name>A0ABN8XAT6_9GAMM</name>
<evidence type="ECO:0000256" key="6">
    <source>
        <dbReference type="ARBA" id="ARBA00023136"/>
    </source>
</evidence>
<dbReference type="EMBL" id="OX458333">
    <property type="protein sequence ID" value="CAI8976202.1"/>
    <property type="molecule type" value="Genomic_DNA"/>
</dbReference>
<evidence type="ECO:0000256" key="7">
    <source>
        <dbReference type="RuleBase" id="RU363032"/>
    </source>
</evidence>
<dbReference type="RefSeq" id="WP_036267639.1">
    <property type="nucleotide sequence ID" value="NZ_OX458333.1"/>
</dbReference>
<dbReference type="PANTHER" id="PTHR30193">
    <property type="entry name" value="ABC TRANSPORTER PERMEASE PROTEIN"/>
    <property type="match status" value="1"/>
</dbReference>